<dbReference type="PANTHER" id="PTHR46732">
    <property type="entry name" value="ATP-DEPENDENT PROTEASE LA (LON) DOMAIN PROTEIN"/>
    <property type="match status" value="1"/>
</dbReference>
<dbReference type="Gene3D" id="2.30.130.40">
    <property type="entry name" value="LON domain-like"/>
    <property type="match status" value="1"/>
</dbReference>
<feature type="transmembrane region" description="Helical" evidence="1">
    <location>
        <begin position="72"/>
        <end position="91"/>
    </location>
</feature>
<dbReference type="InterPro" id="IPR046336">
    <property type="entry name" value="Lon_prtase_N_sf"/>
</dbReference>
<organism evidence="2 3">
    <name type="scientific">Vigna mungo</name>
    <name type="common">Black gram</name>
    <name type="synonym">Phaseolus mungo</name>
    <dbReference type="NCBI Taxonomy" id="3915"/>
    <lineage>
        <taxon>Eukaryota</taxon>
        <taxon>Viridiplantae</taxon>
        <taxon>Streptophyta</taxon>
        <taxon>Embryophyta</taxon>
        <taxon>Tracheophyta</taxon>
        <taxon>Spermatophyta</taxon>
        <taxon>Magnoliopsida</taxon>
        <taxon>eudicotyledons</taxon>
        <taxon>Gunneridae</taxon>
        <taxon>Pentapetalae</taxon>
        <taxon>rosids</taxon>
        <taxon>fabids</taxon>
        <taxon>Fabales</taxon>
        <taxon>Fabaceae</taxon>
        <taxon>Papilionoideae</taxon>
        <taxon>50 kb inversion clade</taxon>
        <taxon>NPAAA clade</taxon>
        <taxon>indigoferoid/millettioid clade</taxon>
        <taxon>Phaseoleae</taxon>
        <taxon>Vigna</taxon>
    </lineage>
</organism>
<sequence length="217" mass="24049">FSAPSFPVFSPNLNPSQLPTHFSQTIFVSLLPSFSPKPQAPSQSRRSPPPLSELSVALPLTNSPNSDDVVDLPLFLLPLVLFGAIFPLQIFQFRYRIMMHTLLQTDLRFGVIYTDAVSGTVASWMTAIRARNGDVARGPAISLHRPRSGRASHRDGDLHEGRCPIIQLVRKETGEGDWGFEKNLFPTTFSFFVGSTFEGAPWEQQALNLCKLLIPLS</sequence>
<feature type="non-terminal residue" evidence="2">
    <location>
        <position position="1"/>
    </location>
</feature>
<keyword evidence="3" id="KW-1185">Reference proteome</keyword>
<name>A0AAQ3MS33_VIGMU</name>
<evidence type="ECO:0000313" key="3">
    <source>
        <dbReference type="Proteomes" id="UP001374535"/>
    </source>
</evidence>
<accession>A0AAQ3MS33</accession>
<keyword evidence="1" id="KW-1133">Transmembrane helix</keyword>
<dbReference type="Proteomes" id="UP001374535">
    <property type="component" value="Chromosome 9"/>
</dbReference>
<proteinExistence type="predicted"/>
<dbReference type="SUPFAM" id="SSF88697">
    <property type="entry name" value="PUA domain-like"/>
    <property type="match status" value="1"/>
</dbReference>
<reference evidence="2 3" key="1">
    <citation type="journal article" date="2023" name="Life. Sci Alliance">
        <title>Evolutionary insights into 3D genome organization and epigenetic landscape of Vigna mungo.</title>
        <authorList>
            <person name="Junaid A."/>
            <person name="Singh B."/>
            <person name="Bhatia S."/>
        </authorList>
    </citation>
    <scope>NUCLEOTIDE SEQUENCE [LARGE SCALE GENOMIC DNA]</scope>
    <source>
        <strain evidence="2">Urdbean</strain>
    </source>
</reference>
<keyword evidence="1" id="KW-0812">Transmembrane</keyword>
<dbReference type="AlphaFoldDB" id="A0AAQ3MS33"/>
<keyword evidence="1" id="KW-0472">Membrane</keyword>
<dbReference type="InterPro" id="IPR015947">
    <property type="entry name" value="PUA-like_sf"/>
</dbReference>
<dbReference type="PANTHER" id="PTHR46732:SF8">
    <property type="entry name" value="ATP-DEPENDENT PROTEASE LA (LON) DOMAIN PROTEIN"/>
    <property type="match status" value="1"/>
</dbReference>
<evidence type="ECO:0000256" key="1">
    <source>
        <dbReference type="SAM" id="Phobius"/>
    </source>
</evidence>
<evidence type="ECO:0008006" key="4">
    <source>
        <dbReference type="Google" id="ProtNLM"/>
    </source>
</evidence>
<protein>
    <recommendedName>
        <fullName evidence="4">Lon N-terminal domain-containing protein</fullName>
    </recommendedName>
</protein>
<evidence type="ECO:0000313" key="2">
    <source>
        <dbReference type="EMBL" id="WVY96021.1"/>
    </source>
</evidence>
<dbReference type="EMBL" id="CP144692">
    <property type="protein sequence ID" value="WVY96021.1"/>
    <property type="molecule type" value="Genomic_DNA"/>
</dbReference>
<gene>
    <name evidence="2" type="ORF">V8G54_028172</name>
</gene>